<name>A0A010RP97_9PEZI</name>
<dbReference type="EMBL" id="JARH01001028">
    <property type="protein sequence ID" value="EXF73948.1"/>
    <property type="molecule type" value="Genomic_DNA"/>
</dbReference>
<feature type="compositionally biased region" description="Polar residues" evidence="1">
    <location>
        <begin position="14"/>
        <end position="25"/>
    </location>
</feature>
<gene>
    <name evidence="2" type="ORF">CFIO01_08830</name>
</gene>
<feature type="region of interest" description="Disordered" evidence="1">
    <location>
        <begin position="1"/>
        <end position="25"/>
    </location>
</feature>
<evidence type="ECO:0000256" key="1">
    <source>
        <dbReference type="SAM" id="MobiDB-lite"/>
    </source>
</evidence>
<dbReference type="OrthoDB" id="10353894at2759"/>
<keyword evidence="3" id="KW-1185">Reference proteome</keyword>
<organism evidence="2 3">
    <name type="scientific">Colletotrichum fioriniae PJ7</name>
    <dbReference type="NCBI Taxonomy" id="1445577"/>
    <lineage>
        <taxon>Eukaryota</taxon>
        <taxon>Fungi</taxon>
        <taxon>Dikarya</taxon>
        <taxon>Ascomycota</taxon>
        <taxon>Pezizomycotina</taxon>
        <taxon>Sordariomycetes</taxon>
        <taxon>Hypocreomycetidae</taxon>
        <taxon>Glomerellales</taxon>
        <taxon>Glomerellaceae</taxon>
        <taxon>Colletotrichum</taxon>
        <taxon>Colletotrichum acutatum species complex</taxon>
    </lineage>
</organism>
<dbReference type="Proteomes" id="UP000020467">
    <property type="component" value="Unassembled WGS sequence"/>
</dbReference>
<sequence length="168" mass="19165">METKFAQSWPFAQPSGQQVSSRSQPSATANGILQVVQNVRFDWFGSDVTNPEELSGVLEWFLSPPSIKRVYMDKYMTHPSYGMAGYLTSERFRLGSRKHGPEDLHLVGLPDEITSLLQSPTTDKASWKALQSRRIPVVVRHWGFGQENVPLELFLDEKDEICFRLFCQ</sequence>
<evidence type="ECO:0000313" key="2">
    <source>
        <dbReference type="EMBL" id="EXF73948.1"/>
    </source>
</evidence>
<comment type="caution">
    <text evidence="2">The sequence shown here is derived from an EMBL/GenBank/DDBJ whole genome shotgun (WGS) entry which is preliminary data.</text>
</comment>
<reference evidence="2 3" key="1">
    <citation type="submission" date="2014-02" db="EMBL/GenBank/DDBJ databases">
        <title>The genome sequence of Colletotrichum fioriniae PJ7.</title>
        <authorList>
            <person name="Baroncelli R."/>
            <person name="Thon M.R."/>
        </authorList>
    </citation>
    <scope>NUCLEOTIDE SEQUENCE [LARGE SCALE GENOMIC DNA]</scope>
    <source>
        <strain evidence="2 3">PJ7</strain>
    </source>
</reference>
<dbReference type="HOGENOM" id="CLU_1586340_0_0_1"/>
<evidence type="ECO:0000313" key="3">
    <source>
        <dbReference type="Proteomes" id="UP000020467"/>
    </source>
</evidence>
<accession>A0A010RP97</accession>
<protein>
    <submittedName>
        <fullName evidence="2">Uncharacterized protein</fullName>
    </submittedName>
</protein>
<dbReference type="AlphaFoldDB" id="A0A010RP97"/>
<proteinExistence type="predicted"/>
<dbReference type="KEGG" id="cfj:CFIO01_08830"/>